<evidence type="ECO:0000256" key="1">
    <source>
        <dbReference type="SAM" id="MobiDB-lite"/>
    </source>
</evidence>
<accession>A0A7W7QP21</accession>
<feature type="signal peptide" evidence="2">
    <location>
        <begin position="1"/>
        <end position="29"/>
    </location>
</feature>
<feature type="region of interest" description="Disordered" evidence="1">
    <location>
        <begin position="102"/>
        <end position="123"/>
    </location>
</feature>
<comment type="caution">
    <text evidence="3">The sequence shown here is derived from an EMBL/GenBank/DDBJ whole genome shotgun (WGS) entry which is preliminary data.</text>
</comment>
<feature type="chain" id="PRO_5031558044" description="Peptidase M15B domain-containing protein" evidence="2">
    <location>
        <begin position="30"/>
        <end position="259"/>
    </location>
</feature>
<dbReference type="RefSeq" id="WP_184717093.1">
    <property type="nucleotide sequence ID" value="NZ_JACHJP010000004.1"/>
</dbReference>
<organism evidence="3 4">
    <name type="scientific">Streptosporangium saharense</name>
    <dbReference type="NCBI Taxonomy" id="1706840"/>
    <lineage>
        <taxon>Bacteria</taxon>
        <taxon>Bacillati</taxon>
        <taxon>Actinomycetota</taxon>
        <taxon>Actinomycetes</taxon>
        <taxon>Streptosporangiales</taxon>
        <taxon>Streptosporangiaceae</taxon>
        <taxon>Streptosporangium</taxon>
    </lineage>
</organism>
<evidence type="ECO:0000256" key="2">
    <source>
        <dbReference type="SAM" id="SignalP"/>
    </source>
</evidence>
<sequence>MGIRPCRRRAARLTAGALLALQISFIALASDGNAEIGTANSPAAVMIVDPPVVSARVARAGLYDLGVLETARHYTRDLYRRSVALREAVDLDTGLWEREGLSEPQRPVGESRVRKSQVQTSARTAHRLPSVRMAHTQAAQLLKQAGLGWKSSGRCTSRGNGRCTSLEAVRTETVNRVIDLKRESKCPVVITGGTEVGHAPGLYSHYGGYKLDIKPNQCISRYIKSEFPYQRTRGDGAPLYGDSQTVYARESNHWDILFR</sequence>
<name>A0A7W7QP21_9ACTN</name>
<dbReference type="EMBL" id="JACHJP010000004">
    <property type="protein sequence ID" value="MBB4917107.1"/>
    <property type="molecule type" value="Genomic_DNA"/>
</dbReference>
<evidence type="ECO:0008006" key="5">
    <source>
        <dbReference type="Google" id="ProtNLM"/>
    </source>
</evidence>
<dbReference type="Proteomes" id="UP000552644">
    <property type="component" value="Unassembled WGS sequence"/>
</dbReference>
<keyword evidence="2" id="KW-0732">Signal</keyword>
<proteinExistence type="predicted"/>
<reference evidence="3 4" key="1">
    <citation type="submission" date="2020-08" db="EMBL/GenBank/DDBJ databases">
        <title>Genomic Encyclopedia of Type Strains, Phase III (KMG-III): the genomes of soil and plant-associated and newly described type strains.</title>
        <authorList>
            <person name="Whitman W."/>
        </authorList>
    </citation>
    <scope>NUCLEOTIDE SEQUENCE [LARGE SCALE GENOMIC DNA]</scope>
    <source>
        <strain evidence="3 4">CECT 8840</strain>
    </source>
</reference>
<keyword evidence="4" id="KW-1185">Reference proteome</keyword>
<protein>
    <recommendedName>
        <fullName evidence="5">Peptidase M15B domain-containing protein</fullName>
    </recommendedName>
</protein>
<evidence type="ECO:0000313" key="3">
    <source>
        <dbReference type="EMBL" id="MBB4917107.1"/>
    </source>
</evidence>
<gene>
    <name evidence="3" type="ORF">FHS44_004215</name>
</gene>
<evidence type="ECO:0000313" key="4">
    <source>
        <dbReference type="Proteomes" id="UP000552644"/>
    </source>
</evidence>
<dbReference type="AlphaFoldDB" id="A0A7W7QP21"/>